<dbReference type="Proteomes" id="UP001652623">
    <property type="component" value="Chromosome 2"/>
</dbReference>
<reference evidence="4" key="2">
    <citation type="submission" date="2025-08" db="UniProtKB">
        <authorList>
            <consortium name="RefSeq"/>
        </authorList>
    </citation>
    <scope>IDENTIFICATION</scope>
    <source>
        <tissue evidence="4">Seedling</tissue>
    </source>
</reference>
<organism evidence="3 4">
    <name type="scientific">Ziziphus jujuba</name>
    <name type="common">Chinese jujube</name>
    <name type="synonym">Ziziphus sativa</name>
    <dbReference type="NCBI Taxonomy" id="326968"/>
    <lineage>
        <taxon>Eukaryota</taxon>
        <taxon>Viridiplantae</taxon>
        <taxon>Streptophyta</taxon>
        <taxon>Embryophyta</taxon>
        <taxon>Tracheophyta</taxon>
        <taxon>Spermatophyta</taxon>
        <taxon>Magnoliopsida</taxon>
        <taxon>eudicotyledons</taxon>
        <taxon>Gunneridae</taxon>
        <taxon>Pentapetalae</taxon>
        <taxon>rosids</taxon>
        <taxon>fabids</taxon>
        <taxon>Rosales</taxon>
        <taxon>Rhamnaceae</taxon>
        <taxon>Paliureae</taxon>
        <taxon>Ziziphus</taxon>
    </lineage>
</organism>
<dbReference type="Pfam" id="PF13889">
    <property type="entry name" value="Chromosome_seg"/>
    <property type="match status" value="1"/>
</dbReference>
<reference evidence="3" key="1">
    <citation type="submission" date="2025-05" db="UniProtKB">
        <authorList>
            <consortium name="RefSeq"/>
        </authorList>
    </citation>
    <scope>NUCLEOTIDE SEQUENCE [LARGE SCALE GENOMIC DNA]</scope>
</reference>
<feature type="domain" description="Atos-like conserved" evidence="2">
    <location>
        <begin position="404"/>
        <end position="463"/>
    </location>
</feature>
<accession>A0ABM3IIY0</accession>
<keyword evidence="3" id="KW-1185">Reference proteome</keyword>
<dbReference type="InterPro" id="IPR025261">
    <property type="entry name" value="Atos-like_cons_dom"/>
</dbReference>
<dbReference type="PANTHER" id="PTHR13199:SF11">
    <property type="entry name" value="PROTEIN ATOSSA"/>
    <property type="match status" value="1"/>
</dbReference>
<dbReference type="GeneID" id="107418103"/>
<feature type="compositionally biased region" description="Basic and acidic residues" evidence="1">
    <location>
        <begin position="558"/>
        <end position="568"/>
    </location>
</feature>
<evidence type="ECO:0000259" key="2">
    <source>
        <dbReference type="SMART" id="SM01177"/>
    </source>
</evidence>
<feature type="region of interest" description="Disordered" evidence="1">
    <location>
        <begin position="545"/>
        <end position="574"/>
    </location>
</feature>
<dbReference type="SMART" id="SM01177">
    <property type="entry name" value="DUF4210"/>
    <property type="match status" value="1"/>
</dbReference>
<dbReference type="InterPro" id="IPR033473">
    <property type="entry name" value="Atos-like_C"/>
</dbReference>
<dbReference type="PANTHER" id="PTHR13199">
    <property type="entry name" value="GH03947P"/>
    <property type="match status" value="1"/>
</dbReference>
<protein>
    <submittedName>
        <fullName evidence="4">Uncharacterized protein LOC107418103 isoform X1</fullName>
    </submittedName>
</protein>
<evidence type="ECO:0000256" key="1">
    <source>
        <dbReference type="SAM" id="MobiDB-lite"/>
    </source>
</evidence>
<dbReference type="InterPro" id="IPR051506">
    <property type="entry name" value="ATOS_Transcription_Regulators"/>
</dbReference>
<dbReference type="RefSeq" id="XP_048329444.2">
    <property type="nucleotide sequence ID" value="XM_048473487.2"/>
</dbReference>
<evidence type="ECO:0000313" key="3">
    <source>
        <dbReference type="Proteomes" id="UP001652623"/>
    </source>
</evidence>
<feature type="compositionally biased region" description="Polar residues" evidence="1">
    <location>
        <begin position="545"/>
        <end position="554"/>
    </location>
</feature>
<evidence type="ECO:0000313" key="4">
    <source>
        <dbReference type="RefSeq" id="XP_048329444.2"/>
    </source>
</evidence>
<sequence length="766" mass="84257">MGLPQVSSSSIAEEVAVSLSTFAQNPPKIAGMSSCDLSGLHGGNLGNRMQVDLPCSSFGEFHRKSITELQKEPDFFNTHKDGRSNMHPLKISSMEQNCWLTRKTGQNIHTPVPRIIGFESRALNSGNKFDGNQHSSIAVSDIGDAVEGGGSHVRKRLLSPLNGMLLQDQFTGDSLDISGGINKDGLSGGNDRFNVPALQENKKAHIGDSNYFTIPIWPASFSPEWKNSPNDNCGASSIFFTDGPLYKTKELQPHHDFLSSPGFHCSGEIINRHPKTEAITIPLKKVASPSLSLSPLGPKLPEKVKYIGKCTENTKLDDNNITLKDMEESLDGTVSGSLSYWNEEPFRIPSKSPQDLDVLEKKLDLFTSESNNGMTEHWSHSLNFNPQGSKFVRTLSGLPVRRSLVGSFEESLLSGRLFCGKVSQRIDGFLAVLNVTGGNFSPRSQKLPFAATSVDGDNYLLYYSSIDLAGNMESNKFRGSKMKRSLSIDESRLEKSRLRIPMKGCIQLVLSNPEKTPIHTFFCNYDLSDMPAGTKTFLRQKITLDSSGSPTSAAGNGRHGDSNVEGDSKPSLTLNTSHSLPFSCDDVDSNGYNVAQNKKSTNQCIKATETAGTDHVEYVFNESQRKGEKGMPPSHYSGLNGHEYEKTGKEDNSILNKCNENGRKSVNSPSKANKNTTGAGVLRYALHVRFFCPLSKKSSRSMQRSKSSPSSAPARNMNIECERRFYLYNDLRVVFPQRHSDSDEGKPQPGINKIQYKGLMFLFCSL</sequence>
<name>A0ABM3IIY0_ZIZJJ</name>
<proteinExistence type="predicted"/>
<gene>
    <name evidence="4" type="primary">LOC107418103</name>
</gene>